<accession>A0A3S3N150</accession>
<organism evidence="2 3">
    <name type="scientific">Cinnamomum micranthum f. kanehirae</name>
    <dbReference type="NCBI Taxonomy" id="337451"/>
    <lineage>
        <taxon>Eukaryota</taxon>
        <taxon>Viridiplantae</taxon>
        <taxon>Streptophyta</taxon>
        <taxon>Embryophyta</taxon>
        <taxon>Tracheophyta</taxon>
        <taxon>Spermatophyta</taxon>
        <taxon>Magnoliopsida</taxon>
        <taxon>Magnoliidae</taxon>
        <taxon>Laurales</taxon>
        <taxon>Lauraceae</taxon>
        <taxon>Cinnamomum</taxon>
    </lineage>
</organism>
<name>A0A3S3N150_9MAGN</name>
<feature type="region of interest" description="Disordered" evidence="1">
    <location>
        <begin position="162"/>
        <end position="190"/>
    </location>
</feature>
<comment type="caution">
    <text evidence="2">The sequence shown here is derived from an EMBL/GenBank/DDBJ whole genome shotgun (WGS) entry which is preliminary data.</text>
</comment>
<feature type="region of interest" description="Disordered" evidence="1">
    <location>
        <begin position="96"/>
        <end position="119"/>
    </location>
</feature>
<dbReference type="EMBL" id="QPKB01000003">
    <property type="protein sequence ID" value="RWR78849.1"/>
    <property type="molecule type" value="Genomic_DNA"/>
</dbReference>
<gene>
    <name evidence="2" type="ORF">CKAN_00740100</name>
</gene>
<evidence type="ECO:0000313" key="2">
    <source>
        <dbReference type="EMBL" id="RWR78849.1"/>
    </source>
</evidence>
<protein>
    <submittedName>
        <fullName evidence="2">Uncharacterized protein</fullName>
    </submittedName>
</protein>
<feature type="compositionally biased region" description="Polar residues" evidence="1">
    <location>
        <begin position="96"/>
        <end position="116"/>
    </location>
</feature>
<sequence>MRQLRFNTFENEKRERQNLQPYIYVRNPLLPFIILARCCLRTLGMPILFTNKPVYPPTFSPTVHHQLFPLTTCINRPHLSSSTLCFFVDPQPSSPSSQTIFQGPLSQTQQRASPSRPSHLPLTCNQTHYSSLGPDPNVATPFQIKPWSDSISRSSYPDSISHNAHPCHNLQQPPQPPSITIKENRRRGKREGREVLRIHLATGEGRRIALCGRAFWEFS</sequence>
<proteinExistence type="predicted"/>
<reference evidence="2 3" key="1">
    <citation type="journal article" date="2019" name="Nat. Plants">
        <title>Stout camphor tree genome fills gaps in understanding of flowering plant genome evolution.</title>
        <authorList>
            <person name="Chaw S.M."/>
            <person name="Liu Y.C."/>
            <person name="Wu Y.W."/>
            <person name="Wang H.Y."/>
            <person name="Lin C.I."/>
            <person name="Wu C.S."/>
            <person name="Ke H.M."/>
            <person name="Chang L.Y."/>
            <person name="Hsu C.Y."/>
            <person name="Yang H.T."/>
            <person name="Sudianto E."/>
            <person name="Hsu M.H."/>
            <person name="Wu K.P."/>
            <person name="Wang L.N."/>
            <person name="Leebens-Mack J.H."/>
            <person name="Tsai I.J."/>
        </authorList>
    </citation>
    <scope>NUCLEOTIDE SEQUENCE [LARGE SCALE GENOMIC DNA]</scope>
    <source>
        <strain evidence="3">cv. Chaw 1501</strain>
        <tissue evidence="2">Young leaves</tissue>
    </source>
</reference>
<dbReference type="Proteomes" id="UP000283530">
    <property type="component" value="Unassembled WGS sequence"/>
</dbReference>
<evidence type="ECO:0000256" key="1">
    <source>
        <dbReference type="SAM" id="MobiDB-lite"/>
    </source>
</evidence>
<dbReference type="AlphaFoldDB" id="A0A3S3N150"/>
<keyword evidence="3" id="KW-1185">Reference proteome</keyword>
<evidence type="ECO:0000313" key="3">
    <source>
        <dbReference type="Proteomes" id="UP000283530"/>
    </source>
</evidence>